<evidence type="ECO:0000256" key="1">
    <source>
        <dbReference type="ARBA" id="ARBA00022630"/>
    </source>
</evidence>
<dbReference type="InterPro" id="IPR001155">
    <property type="entry name" value="OxRdtase_FMN_N"/>
</dbReference>
<dbReference type="CDD" id="cd02803">
    <property type="entry name" value="OYE_like_FMN_family"/>
    <property type="match status" value="1"/>
</dbReference>
<feature type="domain" description="NADH:flavin oxidoreductase/NADH oxidase N-terminal" evidence="4">
    <location>
        <begin position="4"/>
        <end position="332"/>
    </location>
</feature>
<feature type="region of interest" description="Disordered" evidence="3">
    <location>
        <begin position="118"/>
        <end position="140"/>
    </location>
</feature>
<evidence type="ECO:0000256" key="3">
    <source>
        <dbReference type="SAM" id="MobiDB-lite"/>
    </source>
</evidence>
<dbReference type="SUPFAM" id="SSF51395">
    <property type="entry name" value="FMN-linked oxidoreductases"/>
    <property type="match status" value="1"/>
</dbReference>
<dbReference type="EMBL" id="CP062796">
    <property type="protein sequence ID" value="QUL98294.1"/>
    <property type="molecule type" value="Genomic_DNA"/>
</dbReference>
<reference evidence="5" key="2">
    <citation type="journal article" date="2023" name="Biology">
        <title>Prokaryotic Life Associated with Coal-Fire Gas Vents Revealed by Metagenomics.</title>
        <authorList>
            <person name="Kadnikov V.V."/>
            <person name="Mardanov A.V."/>
            <person name="Beletsky A.V."/>
            <person name="Karnachuk O.V."/>
            <person name="Ravin N.V."/>
        </authorList>
    </citation>
    <scope>NUCLEOTIDE SEQUENCE</scope>
    <source>
        <strain evidence="5">Bu02</strain>
    </source>
</reference>
<dbReference type="GO" id="GO:0010181">
    <property type="term" value="F:FMN binding"/>
    <property type="evidence" value="ECO:0007669"/>
    <property type="project" value="InterPro"/>
</dbReference>
<dbReference type="InterPro" id="IPR051799">
    <property type="entry name" value="NADH_flavin_oxidoreductase"/>
</dbReference>
<proteinExistence type="predicted"/>
<dbReference type="Gene3D" id="3.20.20.70">
    <property type="entry name" value="Aldolase class I"/>
    <property type="match status" value="1"/>
</dbReference>
<dbReference type="GO" id="GO:0016491">
    <property type="term" value="F:oxidoreductase activity"/>
    <property type="evidence" value="ECO:0007669"/>
    <property type="project" value="UniProtKB-KW"/>
</dbReference>
<dbReference type="KEGG" id="fcz:IMF26_09745"/>
<evidence type="ECO:0000259" key="4">
    <source>
        <dbReference type="Pfam" id="PF00724"/>
    </source>
</evidence>
<evidence type="ECO:0000313" key="5">
    <source>
        <dbReference type="EMBL" id="QUL98294.1"/>
    </source>
</evidence>
<dbReference type="PANTHER" id="PTHR43656">
    <property type="entry name" value="BINDING OXIDOREDUCTASE, PUTATIVE (AFU_ORTHOLOGUE AFUA_2G08260)-RELATED"/>
    <property type="match status" value="1"/>
</dbReference>
<dbReference type="Pfam" id="PF00724">
    <property type="entry name" value="Oxidored_FMN"/>
    <property type="match status" value="1"/>
</dbReference>
<name>A0AAT9LC16_9FIRM</name>
<dbReference type="InterPro" id="IPR013785">
    <property type="entry name" value="Aldolase_TIM"/>
</dbReference>
<reference evidence="5" key="1">
    <citation type="submission" date="2020-10" db="EMBL/GenBank/DDBJ databases">
        <authorList>
            <person name="Kadnikov V."/>
            <person name="Beletsky A.V."/>
            <person name="Mardanov A.V."/>
            <person name="Karnachuk O.V."/>
            <person name="Ravin N.V."/>
        </authorList>
    </citation>
    <scope>NUCLEOTIDE SEQUENCE</scope>
    <source>
        <strain evidence="5">Bu02</strain>
    </source>
</reference>
<sequence>MSLLFSPFSFSGLRLRNRIVMPPMATAIEGPGGSQNDDGTPGEATVAHYAARSRNGVGMIIVEHTYVTERGKAHRGQLGLDRDESVPAFRALAHAIKSGGALAAIQINHVGAAGNPEVIKGEPLGPSDVPVPRSDRKPRPMTREEIAETVFQFASCARRVKEAGFDAVEIHAAHGYLLTQFLSPLTNKRTDEYGGSLENRARFLLEIVGAVKKEVGTEFPVFVRLGSVDGIEGGIVPEDAAIIACMLEEAGVALIDVSGAFVGSRPKDASPGYFVPAASVIKKNVDIPVLVTGGITDPLFAENILRENKADLVGIGRAILRDPEWVLKAEKIMRSQE</sequence>
<protein>
    <submittedName>
        <fullName evidence="5">NADH:flavin oxidoreductase</fullName>
    </submittedName>
</protein>
<evidence type="ECO:0000256" key="2">
    <source>
        <dbReference type="ARBA" id="ARBA00023002"/>
    </source>
</evidence>
<organism evidence="5">
    <name type="scientific">Candidatus Fermentithermobacillus carboniphilus</name>
    <dbReference type="NCBI Taxonomy" id="3085328"/>
    <lineage>
        <taxon>Bacteria</taxon>
        <taxon>Bacillati</taxon>
        <taxon>Bacillota</taxon>
        <taxon>Candidatus Fermentithermobacillia</taxon>
        <taxon>Candidatus Fermentithermobacillales</taxon>
        <taxon>Candidatus Fermentithermobacillaceae</taxon>
        <taxon>Candidatus Fermentithermobacillus</taxon>
    </lineage>
</organism>
<keyword evidence="1" id="KW-0285">Flavoprotein</keyword>
<gene>
    <name evidence="5" type="ORF">IMF26_09745</name>
</gene>
<dbReference type="PANTHER" id="PTHR43656:SF2">
    <property type="entry name" value="BINDING OXIDOREDUCTASE, PUTATIVE (AFU_ORTHOLOGUE AFUA_2G08260)-RELATED"/>
    <property type="match status" value="1"/>
</dbReference>
<keyword evidence="2" id="KW-0560">Oxidoreductase</keyword>
<dbReference type="AlphaFoldDB" id="A0AAT9LC16"/>
<accession>A0AAT9LC16</accession>